<accession>A0ABY7IXB4</accession>
<organism evidence="1 2">
    <name type="scientific">Streptomyces nigrescens</name>
    <dbReference type="NCBI Taxonomy" id="1920"/>
    <lineage>
        <taxon>Bacteria</taxon>
        <taxon>Bacillati</taxon>
        <taxon>Actinomycetota</taxon>
        <taxon>Actinomycetes</taxon>
        <taxon>Kitasatosporales</taxon>
        <taxon>Streptomycetaceae</taxon>
        <taxon>Streptomyces</taxon>
    </lineage>
</organism>
<evidence type="ECO:0000313" key="2">
    <source>
        <dbReference type="Proteomes" id="UP001210169"/>
    </source>
</evidence>
<reference evidence="1 2" key="1">
    <citation type="submission" date="2022-12" db="EMBL/GenBank/DDBJ databases">
        <authorList>
            <person name="Ruckert C."/>
            <person name="Busche T."/>
            <person name="Kalinowski J."/>
            <person name="Wittmann C."/>
        </authorList>
    </citation>
    <scope>NUCLEOTIDE SEQUENCE [LARGE SCALE GENOMIC DNA]</scope>
    <source>
        <strain evidence="1 2">DSM 40276</strain>
    </source>
</reference>
<sequence>MRISKNGTAGTVAGVVAVLAIGVAAPSVQAATNEAPARAGAPA</sequence>
<proteinExistence type="predicted"/>
<dbReference type="GeneID" id="301329252"/>
<dbReference type="RefSeq" id="WP_277410259.1">
    <property type="nucleotide sequence ID" value="NZ_CP114203.1"/>
</dbReference>
<gene>
    <name evidence="1" type="ORF">STRNI_000031</name>
</gene>
<dbReference type="Proteomes" id="UP001210169">
    <property type="component" value="Chromosome"/>
</dbReference>
<protein>
    <submittedName>
        <fullName evidence="1">Uncharacterized protein</fullName>
    </submittedName>
</protein>
<name>A0ABY7IXB4_STRNI</name>
<keyword evidence="2" id="KW-1185">Reference proteome</keyword>
<evidence type="ECO:0000313" key="1">
    <source>
        <dbReference type="EMBL" id="WAU02081.1"/>
    </source>
</evidence>
<dbReference type="EMBL" id="CP114203">
    <property type="protein sequence ID" value="WAU02081.1"/>
    <property type="molecule type" value="Genomic_DNA"/>
</dbReference>